<evidence type="ECO:0000313" key="4">
    <source>
        <dbReference type="EMBL" id="GFU56286.1"/>
    </source>
</evidence>
<feature type="transmembrane region" description="Helical" evidence="1">
    <location>
        <begin position="472"/>
        <end position="492"/>
    </location>
</feature>
<dbReference type="InterPro" id="IPR052728">
    <property type="entry name" value="O2_lipid_transport_reg"/>
</dbReference>
<feature type="chain" id="PRO_5036481574" evidence="2">
    <location>
        <begin position="24"/>
        <end position="764"/>
    </location>
</feature>
<accession>A0A8X6UWX2</accession>
<name>A0A8X6UWX2_NEPPI</name>
<dbReference type="InterPro" id="IPR002656">
    <property type="entry name" value="Acyl_transf_3_dom"/>
</dbReference>
<evidence type="ECO:0000256" key="1">
    <source>
        <dbReference type="SAM" id="Phobius"/>
    </source>
</evidence>
<keyword evidence="1" id="KW-1133">Transmembrane helix</keyword>
<feature type="transmembrane region" description="Helical" evidence="1">
    <location>
        <begin position="685"/>
        <end position="706"/>
    </location>
</feature>
<feature type="transmembrane region" description="Helical" evidence="1">
    <location>
        <begin position="250"/>
        <end position="273"/>
    </location>
</feature>
<feature type="transmembrane region" description="Helical" evidence="1">
    <location>
        <begin position="499"/>
        <end position="520"/>
    </location>
</feature>
<dbReference type="Pfam" id="PF01757">
    <property type="entry name" value="Acyl_transf_3"/>
    <property type="match status" value="1"/>
</dbReference>
<dbReference type="GO" id="GO:0016747">
    <property type="term" value="F:acyltransferase activity, transferring groups other than amino-acyl groups"/>
    <property type="evidence" value="ECO:0007669"/>
    <property type="project" value="InterPro"/>
</dbReference>
<organism evidence="4 5">
    <name type="scientific">Nephila pilipes</name>
    <name type="common">Giant wood spider</name>
    <name type="synonym">Nephila maculata</name>
    <dbReference type="NCBI Taxonomy" id="299642"/>
    <lineage>
        <taxon>Eukaryota</taxon>
        <taxon>Metazoa</taxon>
        <taxon>Ecdysozoa</taxon>
        <taxon>Arthropoda</taxon>
        <taxon>Chelicerata</taxon>
        <taxon>Arachnida</taxon>
        <taxon>Araneae</taxon>
        <taxon>Araneomorphae</taxon>
        <taxon>Entelegynae</taxon>
        <taxon>Araneoidea</taxon>
        <taxon>Nephilidae</taxon>
        <taxon>Nephila</taxon>
    </lineage>
</organism>
<dbReference type="InterPro" id="IPR006621">
    <property type="entry name" value="Nose-resist-to-fluoxetine_N"/>
</dbReference>
<feature type="transmembrane region" description="Helical" evidence="1">
    <location>
        <begin position="324"/>
        <end position="342"/>
    </location>
</feature>
<feature type="transmembrane region" description="Helical" evidence="1">
    <location>
        <begin position="577"/>
        <end position="599"/>
    </location>
</feature>
<sequence>MKFRCLHIVFLLVLLSASARLEATNGSLEDDGSIGIGENETVIVPRKTFKEAEKEITDFVNSLLRSILPKVVGGSGEAKLSPQCTAGMMKIFGYVRRMKGWTIKMLDSMGKPSNGILKGTSYSMGNYDECLDLSVSSKGAETTETKETMFRGQYCRVRIRFPEAVIETARNYHRGLINASALGKLKDVVEVIPYIPVKSNYMIHFLGLCFPSICTTNDLAQLVKLIPFPGEATLDRCEVKTETEVDHTQLIVICIFLILIFLLVISTFIHWLLHSKKEEKPHHKDKRCVNISLAFSVCNNTSRLMKNIEDDSEGLLAGQSVRGIMVASIAWIILGYTYLFPYEGYYFQMSSLANLRDYWDKAYFSAVMSFPFAIDALFVCYGFLLTFSLWQPAMKPQDIEINVISLIIKNYIRLCLPLLLFFGVALILPLIASGPFWGDLLEGPIAKCRDNAGAYFGMYSNFLDIEEQCFPHLWFVSCLAQLTLVGIFLSLILSRNMKFGIFVTLLICVACNVTVGILTFKHNFPPSYVAYFTEESSSLFWKINMAFPLNHFGSYAAGMLAGIWISRKEYHRTRMCLGAIGWIACLGILYALQVVLFNSRDGSFDAYWSAVYAAIHRTAFALCVTWVIVACNFGLGGFVNAIFSWRVFDPMFRLSYYVYIFHFLVIAFITSIARDHLSYSHLELILRASSYTTAAFFISYFLYMLLEMPLGSLKIALCPQRASRIEVTPLNNFNTHKGDFLSKNTIEGTCKLWSITETHNGVSY</sequence>
<gene>
    <name evidence="4" type="primary">nrf-6_71</name>
    <name evidence="4" type="ORF">NPIL_285211</name>
</gene>
<evidence type="ECO:0000259" key="3">
    <source>
        <dbReference type="SMART" id="SM00703"/>
    </source>
</evidence>
<keyword evidence="1" id="KW-0812">Transmembrane</keyword>
<dbReference type="AlphaFoldDB" id="A0A8X6UWX2"/>
<dbReference type="EMBL" id="BMAW01039549">
    <property type="protein sequence ID" value="GFU56286.1"/>
    <property type="molecule type" value="Genomic_DNA"/>
</dbReference>
<feature type="transmembrane region" description="Helical" evidence="1">
    <location>
        <begin position="654"/>
        <end position="673"/>
    </location>
</feature>
<feature type="transmembrane region" description="Helical" evidence="1">
    <location>
        <begin position="619"/>
        <end position="642"/>
    </location>
</feature>
<dbReference type="SMART" id="SM00703">
    <property type="entry name" value="NRF"/>
    <property type="match status" value="1"/>
</dbReference>
<feature type="transmembrane region" description="Helical" evidence="1">
    <location>
        <begin position="540"/>
        <end position="565"/>
    </location>
</feature>
<feature type="transmembrane region" description="Helical" evidence="1">
    <location>
        <begin position="411"/>
        <end position="432"/>
    </location>
</feature>
<feature type="signal peptide" evidence="2">
    <location>
        <begin position="1"/>
        <end position="23"/>
    </location>
</feature>
<dbReference type="PANTHER" id="PTHR11161:SF0">
    <property type="entry name" value="O-ACYLTRANSFERASE LIKE PROTEIN"/>
    <property type="match status" value="1"/>
</dbReference>
<reference evidence="4" key="1">
    <citation type="submission" date="2020-08" db="EMBL/GenBank/DDBJ databases">
        <title>Multicomponent nature underlies the extraordinary mechanical properties of spider dragline silk.</title>
        <authorList>
            <person name="Kono N."/>
            <person name="Nakamura H."/>
            <person name="Mori M."/>
            <person name="Yoshida Y."/>
            <person name="Ohtoshi R."/>
            <person name="Malay A.D."/>
            <person name="Moran D.A.P."/>
            <person name="Tomita M."/>
            <person name="Numata K."/>
            <person name="Arakawa K."/>
        </authorList>
    </citation>
    <scope>NUCLEOTIDE SEQUENCE</scope>
</reference>
<dbReference type="Pfam" id="PF20146">
    <property type="entry name" value="NRF"/>
    <property type="match status" value="1"/>
</dbReference>
<protein>
    <submittedName>
        <fullName evidence="4">Nose resistant to fluoxetine protein 6</fullName>
    </submittedName>
</protein>
<evidence type="ECO:0000313" key="5">
    <source>
        <dbReference type="Proteomes" id="UP000887013"/>
    </source>
</evidence>
<keyword evidence="2" id="KW-0732">Signal</keyword>
<dbReference type="PANTHER" id="PTHR11161">
    <property type="entry name" value="O-ACYLTRANSFERASE"/>
    <property type="match status" value="1"/>
</dbReference>
<evidence type="ECO:0000256" key="2">
    <source>
        <dbReference type="SAM" id="SignalP"/>
    </source>
</evidence>
<feature type="domain" description="Nose resistant-to-fluoxetine protein N-terminal" evidence="3">
    <location>
        <begin position="81"/>
        <end position="239"/>
    </location>
</feature>
<keyword evidence="5" id="KW-1185">Reference proteome</keyword>
<feature type="transmembrane region" description="Helical" evidence="1">
    <location>
        <begin position="362"/>
        <end position="390"/>
    </location>
</feature>
<dbReference type="OrthoDB" id="10006435at2759"/>
<proteinExistence type="predicted"/>
<comment type="caution">
    <text evidence="4">The sequence shown here is derived from an EMBL/GenBank/DDBJ whole genome shotgun (WGS) entry which is preliminary data.</text>
</comment>
<dbReference type="Proteomes" id="UP000887013">
    <property type="component" value="Unassembled WGS sequence"/>
</dbReference>
<keyword evidence="1" id="KW-0472">Membrane</keyword>